<dbReference type="RefSeq" id="WP_092118916.1">
    <property type="nucleotide sequence ID" value="NZ_FMXO01000006.1"/>
</dbReference>
<evidence type="ECO:0000256" key="5">
    <source>
        <dbReference type="ARBA" id="ARBA00022833"/>
    </source>
</evidence>
<dbReference type="InterPro" id="IPR023696">
    <property type="entry name" value="Ureohydrolase_dom_sf"/>
</dbReference>
<dbReference type="Proteomes" id="UP000198771">
    <property type="component" value="Unassembled WGS sequence"/>
</dbReference>
<dbReference type="Gene3D" id="3.40.630.30">
    <property type="match status" value="1"/>
</dbReference>
<dbReference type="Pfam" id="PF00583">
    <property type="entry name" value="Acetyltransf_1"/>
    <property type="match status" value="1"/>
</dbReference>
<gene>
    <name evidence="7" type="ORF">SAMN05660653_01310</name>
</gene>
<evidence type="ECO:0000313" key="7">
    <source>
        <dbReference type="EMBL" id="SDB27081.1"/>
    </source>
</evidence>
<dbReference type="CDD" id="cd10001">
    <property type="entry name" value="HDAC_classII_APAH"/>
    <property type="match status" value="1"/>
</dbReference>
<organism evidence="7 8">
    <name type="scientific">Desulfonatronum thiosulfatophilum</name>
    <dbReference type="NCBI Taxonomy" id="617002"/>
    <lineage>
        <taxon>Bacteria</taxon>
        <taxon>Pseudomonadati</taxon>
        <taxon>Thermodesulfobacteriota</taxon>
        <taxon>Desulfovibrionia</taxon>
        <taxon>Desulfovibrionales</taxon>
        <taxon>Desulfonatronaceae</taxon>
        <taxon>Desulfonatronum</taxon>
    </lineage>
</organism>
<evidence type="ECO:0000256" key="1">
    <source>
        <dbReference type="ARBA" id="ARBA00001947"/>
    </source>
</evidence>
<dbReference type="Gene3D" id="3.40.800.20">
    <property type="entry name" value="Histone deacetylase domain"/>
    <property type="match status" value="1"/>
</dbReference>
<dbReference type="InterPro" id="IPR000182">
    <property type="entry name" value="GNAT_dom"/>
</dbReference>
<evidence type="ECO:0000313" key="8">
    <source>
        <dbReference type="Proteomes" id="UP000198771"/>
    </source>
</evidence>
<dbReference type="AlphaFoldDB" id="A0A1G6C2I3"/>
<dbReference type="GO" id="GO:0046872">
    <property type="term" value="F:metal ion binding"/>
    <property type="evidence" value="ECO:0007669"/>
    <property type="project" value="UniProtKB-KW"/>
</dbReference>
<dbReference type="STRING" id="617002.SAMN05660653_01310"/>
<dbReference type="InterPro" id="IPR037138">
    <property type="entry name" value="His_deacetylse_dom_sf"/>
</dbReference>
<name>A0A1G6C2I3_9BACT</name>
<dbReference type="PANTHER" id="PTHR10625:SF17">
    <property type="entry name" value="HISTONE DEACETYLASE 8"/>
    <property type="match status" value="1"/>
</dbReference>
<dbReference type="Pfam" id="PF00850">
    <property type="entry name" value="Hist_deacetyl"/>
    <property type="match status" value="1"/>
</dbReference>
<dbReference type="PRINTS" id="PR01270">
    <property type="entry name" value="HDASUPER"/>
</dbReference>
<keyword evidence="4" id="KW-0378">Hydrolase</keyword>
<dbReference type="InterPro" id="IPR016181">
    <property type="entry name" value="Acyl_CoA_acyltransferase"/>
</dbReference>
<keyword evidence="5" id="KW-0862">Zinc</keyword>
<comment type="similarity">
    <text evidence="2">Belongs to the histone deacetylase family.</text>
</comment>
<accession>A0A1G6C2I3</accession>
<protein>
    <submittedName>
        <fullName evidence="7">Acetoin utilization deacetylase AcuC</fullName>
    </submittedName>
</protein>
<dbReference type="GO" id="GO:0040029">
    <property type="term" value="P:epigenetic regulation of gene expression"/>
    <property type="evidence" value="ECO:0007669"/>
    <property type="project" value="TreeGrafter"/>
</dbReference>
<dbReference type="EMBL" id="FMXO01000006">
    <property type="protein sequence ID" value="SDB27081.1"/>
    <property type="molecule type" value="Genomic_DNA"/>
</dbReference>
<dbReference type="PANTHER" id="PTHR10625">
    <property type="entry name" value="HISTONE DEACETYLASE HDAC1-RELATED"/>
    <property type="match status" value="1"/>
</dbReference>
<comment type="cofactor">
    <cofactor evidence="1">
        <name>Zn(2+)</name>
        <dbReference type="ChEBI" id="CHEBI:29105"/>
    </cofactor>
</comment>
<evidence type="ECO:0000256" key="4">
    <source>
        <dbReference type="ARBA" id="ARBA00022801"/>
    </source>
</evidence>
<dbReference type="OrthoDB" id="9808367at2"/>
<feature type="domain" description="N-acetyltransferase" evidence="6">
    <location>
        <begin position="2"/>
        <end position="179"/>
    </location>
</feature>
<dbReference type="SUPFAM" id="SSF55729">
    <property type="entry name" value="Acyl-CoA N-acyltransferases (Nat)"/>
    <property type="match status" value="1"/>
</dbReference>
<dbReference type="GO" id="GO:0016747">
    <property type="term" value="F:acyltransferase activity, transferring groups other than amino-acyl groups"/>
    <property type="evidence" value="ECO:0007669"/>
    <property type="project" value="InterPro"/>
</dbReference>
<evidence type="ECO:0000256" key="3">
    <source>
        <dbReference type="ARBA" id="ARBA00022723"/>
    </source>
</evidence>
<dbReference type="SUPFAM" id="SSF52768">
    <property type="entry name" value="Arginase/deacetylase"/>
    <property type="match status" value="1"/>
</dbReference>
<dbReference type="InterPro" id="IPR000286">
    <property type="entry name" value="HDACs"/>
</dbReference>
<evidence type="ECO:0000256" key="2">
    <source>
        <dbReference type="ARBA" id="ARBA00005947"/>
    </source>
</evidence>
<proteinExistence type="inferred from homology"/>
<dbReference type="GO" id="GO:0016787">
    <property type="term" value="F:hydrolase activity"/>
    <property type="evidence" value="ECO:0007669"/>
    <property type="project" value="UniProtKB-KW"/>
</dbReference>
<dbReference type="PROSITE" id="PS51186">
    <property type="entry name" value="GNAT"/>
    <property type="match status" value="1"/>
</dbReference>
<dbReference type="InterPro" id="IPR023801">
    <property type="entry name" value="His_deacetylse_dom"/>
</dbReference>
<evidence type="ECO:0000259" key="6">
    <source>
        <dbReference type="PROSITE" id="PS51186"/>
    </source>
</evidence>
<keyword evidence="8" id="KW-1185">Reference proteome</keyword>
<dbReference type="GO" id="GO:0004407">
    <property type="term" value="F:histone deacetylase activity"/>
    <property type="evidence" value="ECO:0007669"/>
    <property type="project" value="TreeGrafter"/>
</dbReference>
<reference evidence="7 8" key="1">
    <citation type="submission" date="2016-10" db="EMBL/GenBank/DDBJ databases">
        <authorList>
            <person name="de Groot N.N."/>
        </authorList>
    </citation>
    <scope>NUCLEOTIDE SEQUENCE [LARGE SCALE GENOMIC DNA]</scope>
    <source>
        <strain evidence="7 8">ASO4-2</strain>
    </source>
</reference>
<sequence length="584" mass="65585">MFRIRRVQDATWPGDARIINQVQDILREQFPLLSAEDLAKLPEQLSNPLKFRFRTILFAAEGSDNRLKGFALLMHAPDLHFGYLDFISAAKLQTGAGVGGALYARVREEAKALGLTGIYFECLPDDPALCPDASILKQNKGRLRFYERFGAKPIAGTAYETPFKPGDSCPPYLVFDPLDRGDKPLRRKDAQKAARAILERKYAGRCPPGYVDMVVESFQDDPVLLREPRYEAQNGRSQDHVGVRILHQDKRIALVVNDRHDIHHVHERGYVEAPVRIKSILKELEPLGLFQRVDVRHFGEEHILAVHDRKLVEYLKRASALLKPGESVYPYVFPIRNAAKPPRELPVRAGYFCIDTFTPINHNAYLAARRAVDCALTATLCLREGYRAAYALVRPPGHHAERRVFGGFCYFNSAAAAAHNLSSLGKVAVLDIDYHHGNGTQDIFYHRDDVLTVSLHGHPRHTYPYFSGYEEEKGEGPGIGCNMNIALPEGLNGESYREELARAVRRIKKFAPRTLIIALGLDPAKDDPTGSWTFTAKDFERNGRMLGELRLPTLVVQEGGYRIRSLGNNAKHFFLGLAAGLFGR</sequence>
<keyword evidence="3" id="KW-0479">Metal-binding</keyword>